<dbReference type="PANTHER" id="PTHR33705:SF2">
    <property type="entry name" value="PHOSPHOCARRIER PROTEIN NPR"/>
    <property type="match status" value="1"/>
</dbReference>
<evidence type="ECO:0000256" key="3">
    <source>
        <dbReference type="ARBA" id="ARBA00022683"/>
    </source>
</evidence>
<evidence type="ECO:0000313" key="7">
    <source>
        <dbReference type="Proteomes" id="UP000234855"/>
    </source>
</evidence>
<dbReference type="PROSITE" id="PS51350">
    <property type="entry name" value="PTS_HPR_DOM"/>
    <property type="match status" value="1"/>
</dbReference>
<gene>
    <name evidence="6" type="ORF">BLI708_00790</name>
    <name evidence="5" type="ORF">Tam1G_0105</name>
</gene>
<accession>A0A2N5IUY7</accession>
<reference evidence="6 8" key="2">
    <citation type="submission" date="2021-03" db="EMBL/GenBank/DDBJ databases">
        <title>Genome sequencing of Bifidobacterium imperatoris JCM 32708.</title>
        <authorList>
            <person name="Kim J."/>
        </authorList>
    </citation>
    <scope>NUCLEOTIDE SEQUENCE [LARGE SCALE GENOMIC DNA]</scope>
    <source>
        <strain evidence="6 8">JCM 32708</strain>
    </source>
</reference>
<keyword evidence="8" id="KW-1185">Reference proteome</keyword>
<keyword evidence="3" id="KW-0598">Phosphotransferase system</keyword>
<dbReference type="EMBL" id="NMWV01000002">
    <property type="protein sequence ID" value="PLS25795.1"/>
    <property type="molecule type" value="Genomic_DNA"/>
</dbReference>
<dbReference type="Pfam" id="PF00381">
    <property type="entry name" value="PTS-HPr"/>
    <property type="match status" value="1"/>
</dbReference>
<name>A0A2N5IUY7_9BIFI</name>
<dbReference type="CDD" id="cd00367">
    <property type="entry name" value="PTS-HPr_like"/>
    <property type="match status" value="1"/>
</dbReference>
<dbReference type="AlphaFoldDB" id="A0A2N5IUY7"/>
<dbReference type="InterPro" id="IPR050399">
    <property type="entry name" value="HPr"/>
</dbReference>
<dbReference type="PANTHER" id="PTHR33705">
    <property type="entry name" value="PHOSPHOCARRIER PROTEIN HPR"/>
    <property type="match status" value="1"/>
</dbReference>
<evidence type="ECO:0000259" key="4">
    <source>
        <dbReference type="PROSITE" id="PS51350"/>
    </source>
</evidence>
<organism evidence="5 7">
    <name type="scientific">Bifidobacterium imperatoris</name>
    <dbReference type="NCBI Taxonomy" id="2020965"/>
    <lineage>
        <taxon>Bacteria</taxon>
        <taxon>Bacillati</taxon>
        <taxon>Actinomycetota</taxon>
        <taxon>Actinomycetes</taxon>
        <taxon>Bifidobacteriales</taxon>
        <taxon>Bifidobacteriaceae</taxon>
        <taxon>Bifidobacterium</taxon>
    </lineage>
</organism>
<evidence type="ECO:0000313" key="8">
    <source>
        <dbReference type="Proteomes" id="UP000663067"/>
    </source>
</evidence>
<dbReference type="GO" id="GO:0009401">
    <property type="term" value="P:phosphoenolpyruvate-dependent sugar phosphotransferase system"/>
    <property type="evidence" value="ECO:0007669"/>
    <property type="project" value="UniProtKB-KW"/>
</dbReference>
<reference evidence="5 7" key="1">
    <citation type="submission" date="2017-07" db="EMBL/GenBank/DDBJ databases">
        <title>Bifidobacterium novel species.</title>
        <authorList>
            <person name="Lugli G.A."/>
            <person name="Milani C."/>
            <person name="Duranti S."/>
            <person name="Mangifesta M."/>
        </authorList>
    </citation>
    <scope>NUCLEOTIDE SEQUENCE [LARGE SCALE GENOMIC DNA]</scope>
    <source>
        <strain evidence="5 7">45</strain>
    </source>
</reference>
<dbReference type="NCBIfam" id="TIGR01003">
    <property type="entry name" value="PTS_HPr_family"/>
    <property type="match status" value="1"/>
</dbReference>
<proteinExistence type="predicted"/>
<dbReference type="InterPro" id="IPR035895">
    <property type="entry name" value="HPr-like_sf"/>
</dbReference>
<dbReference type="RefSeq" id="WP_101625072.1">
    <property type="nucleotide sequence ID" value="NZ_CP071591.1"/>
</dbReference>
<dbReference type="GO" id="GO:0005737">
    <property type="term" value="C:cytoplasm"/>
    <property type="evidence" value="ECO:0007669"/>
    <property type="project" value="UniProtKB-SubCell"/>
</dbReference>
<evidence type="ECO:0000256" key="2">
    <source>
        <dbReference type="ARBA" id="ARBA00022490"/>
    </source>
</evidence>
<keyword evidence="2" id="KW-0963">Cytoplasm</keyword>
<dbReference type="Proteomes" id="UP000663067">
    <property type="component" value="Chromosome"/>
</dbReference>
<dbReference type="InterPro" id="IPR000032">
    <property type="entry name" value="HPr-like"/>
</dbReference>
<evidence type="ECO:0000313" key="6">
    <source>
        <dbReference type="EMBL" id="QSY57905.1"/>
    </source>
</evidence>
<comment type="subcellular location">
    <subcellularLocation>
        <location evidence="1">Cytoplasm</location>
    </subcellularLocation>
</comment>
<dbReference type="PRINTS" id="PR00107">
    <property type="entry name" value="PHOSPHOCPHPR"/>
</dbReference>
<protein>
    <submittedName>
        <fullName evidence="6">HPr family phosphocarrier protein</fullName>
    </submittedName>
    <submittedName>
        <fullName evidence="5">PTS galactitol transporter subunit IIC</fullName>
    </submittedName>
</protein>
<dbReference type="Proteomes" id="UP000234855">
    <property type="component" value="Unassembled WGS sequence"/>
</dbReference>
<dbReference type="SUPFAM" id="SSF55594">
    <property type="entry name" value="HPr-like"/>
    <property type="match status" value="1"/>
</dbReference>
<evidence type="ECO:0000313" key="5">
    <source>
        <dbReference type="EMBL" id="PLS25795.1"/>
    </source>
</evidence>
<feature type="domain" description="HPr" evidence="4">
    <location>
        <begin position="2"/>
        <end position="86"/>
    </location>
</feature>
<dbReference type="Gene3D" id="3.30.1340.10">
    <property type="entry name" value="HPr-like"/>
    <property type="match status" value="1"/>
</dbReference>
<dbReference type="EMBL" id="CP071591">
    <property type="protein sequence ID" value="QSY57905.1"/>
    <property type="molecule type" value="Genomic_DNA"/>
</dbReference>
<sequence length="86" mass="9355">MSQEFKFTVSDPAGMHARPAGLLVAKAREYESSIIVSYNGKSVDAKRIFGVMGLGVKQGDEVTVKVEGSDEDKAAAEFEQFLKENL</sequence>
<evidence type="ECO:0000256" key="1">
    <source>
        <dbReference type="ARBA" id="ARBA00004496"/>
    </source>
</evidence>